<dbReference type="EMBL" id="JAGHQL010000040">
    <property type="protein sequence ID" value="KAH0543074.1"/>
    <property type="molecule type" value="Genomic_DNA"/>
</dbReference>
<dbReference type="PANTHER" id="PTHR39606:SF1">
    <property type="entry name" value="CELL SURFACE PROTEIN"/>
    <property type="match status" value="1"/>
</dbReference>
<keyword evidence="2" id="KW-1133">Transmembrane helix</keyword>
<accession>A0A9P8L4D6</accession>
<organism evidence="3 4">
    <name type="scientific">Glutinoglossum americanum</name>
    <dbReference type="NCBI Taxonomy" id="1670608"/>
    <lineage>
        <taxon>Eukaryota</taxon>
        <taxon>Fungi</taxon>
        <taxon>Dikarya</taxon>
        <taxon>Ascomycota</taxon>
        <taxon>Pezizomycotina</taxon>
        <taxon>Geoglossomycetes</taxon>
        <taxon>Geoglossales</taxon>
        <taxon>Geoglossaceae</taxon>
        <taxon>Glutinoglossum</taxon>
    </lineage>
</organism>
<feature type="region of interest" description="Disordered" evidence="1">
    <location>
        <begin position="173"/>
        <end position="244"/>
    </location>
</feature>
<feature type="compositionally biased region" description="Low complexity" evidence="1">
    <location>
        <begin position="140"/>
        <end position="152"/>
    </location>
</feature>
<evidence type="ECO:0000313" key="4">
    <source>
        <dbReference type="Proteomes" id="UP000698800"/>
    </source>
</evidence>
<dbReference type="Proteomes" id="UP000698800">
    <property type="component" value="Unassembled WGS sequence"/>
</dbReference>
<name>A0A9P8L4D6_9PEZI</name>
<dbReference type="OrthoDB" id="2590867at2759"/>
<feature type="region of interest" description="Disordered" evidence="1">
    <location>
        <begin position="41"/>
        <end position="76"/>
    </location>
</feature>
<reference evidence="3" key="1">
    <citation type="submission" date="2021-03" db="EMBL/GenBank/DDBJ databases">
        <title>Comparative genomics and phylogenomic investigation of the class Geoglossomycetes provide insights into ecological specialization and systematics.</title>
        <authorList>
            <person name="Melie T."/>
            <person name="Pirro S."/>
            <person name="Miller A.N."/>
            <person name="Quandt A."/>
        </authorList>
    </citation>
    <scope>NUCLEOTIDE SEQUENCE</scope>
    <source>
        <strain evidence="3">GBOQ0MN5Z8</strain>
    </source>
</reference>
<keyword evidence="4" id="KW-1185">Reference proteome</keyword>
<evidence type="ECO:0000256" key="2">
    <source>
        <dbReference type="SAM" id="Phobius"/>
    </source>
</evidence>
<feature type="region of interest" description="Disordered" evidence="1">
    <location>
        <begin position="140"/>
        <end position="160"/>
    </location>
</feature>
<feature type="region of interest" description="Disordered" evidence="1">
    <location>
        <begin position="266"/>
        <end position="292"/>
    </location>
</feature>
<evidence type="ECO:0000256" key="1">
    <source>
        <dbReference type="SAM" id="MobiDB-lite"/>
    </source>
</evidence>
<dbReference type="AlphaFoldDB" id="A0A9P8L4D6"/>
<keyword evidence="2" id="KW-0472">Membrane</keyword>
<evidence type="ECO:0000313" key="3">
    <source>
        <dbReference type="EMBL" id="KAH0543074.1"/>
    </source>
</evidence>
<proteinExistence type="predicted"/>
<dbReference type="PANTHER" id="PTHR39606">
    <property type="entry name" value="SURFACE PROTEIN, PUTATIVE-RELATED"/>
    <property type="match status" value="1"/>
</dbReference>
<feature type="compositionally biased region" description="Low complexity" evidence="1">
    <location>
        <begin position="185"/>
        <end position="195"/>
    </location>
</feature>
<sequence length="292" mass="29969">MSSVGSKMDPAYTRPCLGVSPASSDSLSRVESGHGNTVIVGDTAGGYGAQQSTQHGTADACGSTKAGPGSSNAANKLDPSSNGLRWLVVISAALVLLEALWAIMAPSMVRLAPTALLVLGLIRPVWLLIRDDNDLDRSSTVGTTASGSTNVGPRDSNVTNRLDPCVDSAFDGHGSHGTHQRGIARTRATPGTGTAQDAAGSHNSDFLNELDPRHDSDLDGSKSIGGNKAHMSGGRGPAEVDTHDTARVPPSVFAAHHGEPVIAHDDHKHNRAGRHGSAPAMSGPEKYGSGTV</sequence>
<feature type="transmembrane region" description="Helical" evidence="2">
    <location>
        <begin position="86"/>
        <end position="105"/>
    </location>
</feature>
<comment type="caution">
    <text evidence="3">The sequence shown here is derived from an EMBL/GenBank/DDBJ whole genome shotgun (WGS) entry which is preliminary data.</text>
</comment>
<gene>
    <name evidence="3" type="ORF">FGG08_002587</name>
</gene>
<keyword evidence="2" id="KW-0812">Transmembrane</keyword>
<feature type="compositionally biased region" description="Basic and acidic residues" evidence="1">
    <location>
        <begin position="210"/>
        <end position="220"/>
    </location>
</feature>
<protein>
    <submittedName>
        <fullName evidence="3">Uncharacterized protein</fullName>
    </submittedName>
</protein>